<keyword evidence="3" id="KW-1185">Reference proteome</keyword>
<gene>
    <name evidence="2" type="ORF">Lery_1226</name>
</gene>
<name>A0A0W0TRP5_LEGER</name>
<dbReference type="InterPro" id="IPR056692">
    <property type="entry name" value="DUF7790"/>
</dbReference>
<dbReference type="OrthoDB" id="5649841at2"/>
<dbReference type="Proteomes" id="UP000054773">
    <property type="component" value="Unassembled WGS sequence"/>
</dbReference>
<evidence type="ECO:0000313" key="3">
    <source>
        <dbReference type="Proteomes" id="UP000054773"/>
    </source>
</evidence>
<dbReference type="Pfam" id="PF25046">
    <property type="entry name" value="DUF7790"/>
    <property type="match status" value="1"/>
</dbReference>
<dbReference type="EMBL" id="LNYA01000023">
    <property type="protein sequence ID" value="KTC98172.1"/>
    <property type="molecule type" value="Genomic_DNA"/>
</dbReference>
<comment type="caution">
    <text evidence="2">The sequence shown here is derived from an EMBL/GenBank/DDBJ whole genome shotgun (WGS) entry which is preliminary data.</text>
</comment>
<protein>
    <recommendedName>
        <fullName evidence="1">DUF7790 domain-containing protein</fullName>
    </recommendedName>
</protein>
<sequence>MRGKSEGFSSGQADYVPVPRKAIKGISEDPLSKRLRQFENHAILYPFPNQSGVYINTNENGVMETALRLGSYPLVGGGIHIGFSGWHNFDIMAQRLSSRGLICDINPENTLFLTTALKYIRAYEDKDIFIEKMTLFVKKYHYGGDRNASRSTILGKIQPKNIKFSLNVSDESPYPDHFTVFEEVMLEKARETSWLYTQERYNHIRTLALTDKIAVITESICADSVFKSIKALFINNAMYIDTVYISNIGEWMYEAEQRQRFLETVQALLMDNATILIDAKRPEGTEVCSPIQRCVTRKDLMQSKGWEFSFFSSEVSSTLVFSAKEEDEPLMGSNGSTQPN</sequence>
<dbReference type="RefSeq" id="WP_058526374.1">
    <property type="nucleotide sequence ID" value="NZ_CAAAHY010000002.1"/>
</dbReference>
<accession>A0A0W0TRP5</accession>
<dbReference type="PATRIC" id="fig|448.7.peg.1284"/>
<dbReference type="AlphaFoldDB" id="A0A0W0TRP5"/>
<organism evidence="2 3">
    <name type="scientific">Legionella erythra</name>
    <dbReference type="NCBI Taxonomy" id="448"/>
    <lineage>
        <taxon>Bacteria</taxon>
        <taxon>Pseudomonadati</taxon>
        <taxon>Pseudomonadota</taxon>
        <taxon>Gammaproteobacteria</taxon>
        <taxon>Legionellales</taxon>
        <taxon>Legionellaceae</taxon>
        <taxon>Legionella</taxon>
    </lineage>
</organism>
<evidence type="ECO:0000313" key="2">
    <source>
        <dbReference type="EMBL" id="KTC98172.1"/>
    </source>
</evidence>
<proteinExistence type="predicted"/>
<evidence type="ECO:0000259" key="1">
    <source>
        <dbReference type="Pfam" id="PF25046"/>
    </source>
</evidence>
<feature type="domain" description="DUF7790" evidence="1">
    <location>
        <begin position="54"/>
        <end position="314"/>
    </location>
</feature>
<reference evidence="2 3" key="1">
    <citation type="submission" date="2015-11" db="EMBL/GenBank/DDBJ databases">
        <title>Genomic analysis of 38 Legionella species identifies large and diverse effector repertoires.</title>
        <authorList>
            <person name="Burstein D."/>
            <person name="Amaro F."/>
            <person name="Zusman T."/>
            <person name="Lifshitz Z."/>
            <person name="Cohen O."/>
            <person name="Gilbert J.A."/>
            <person name="Pupko T."/>
            <person name="Shuman H.A."/>
            <person name="Segal G."/>
        </authorList>
    </citation>
    <scope>NUCLEOTIDE SEQUENCE [LARGE SCALE GENOMIC DNA]</scope>
    <source>
        <strain evidence="2 3">SE-32A-C8</strain>
    </source>
</reference>